<evidence type="ECO:0000256" key="6">
    <source>
        <dbReference type="ARBA" id="ARBA00023237"/>
    </source>
</evidence>
<dbReference type="Gene3D" id="2.40.170.20">
    <property type="entry name" value="TonB-dependent receptor, beta-barrel domain"/>
    <property type="match status" value="1"/>
</dbReference>
<evidence type="ECO:0000256" key="2">
    <source>
        <dbReference type="ARBA" id="ARBA00022448"/>
    </source>
</evidence>
<dbReference type="InterPro" id="IPR012910">
    <property type="entry name" value="Plug_dom"/>
</dbReference>
<organism evidence="9 10">
    <name type="scientific">Pseudoalteromonas neustonica</name>
    <dbReference type="NCBI Taxonomy" id="1840331"/>
    <lineage>
        <taxon>Bacteria</taxon>
        <taxon>Pseudomonadati</taxon>
        <taxon>Pseudomonadota</taxon>
        <taxon>Gammaproteobacteria</taxon>
        <taxon>Alteromonadales</taxon>
        <taxon>Pseudoalteromonadaceae</taxon>
        <taxon>Pseudoalteromonas</taxon>
    </lineage>
</organism>
<evidence type="ECO:0000256" key="3">
    <source>
        <dbReference type="ARBA" id="ARBA00022452"/>
    </source>
</evidence>
<dbReference type="Pfam" id="PF07715">
    <property type="entry name" value="Plug"/>
    <property type="match status" value="1"/>
</dbReference>
<dbReference type="InterPro" id="IPR039426">
    <property type="entry name" value="TonB-dep_rcpt-like"/>
</dbReference>
<gene>
    <name evidence="9" type="ORF">FQP85_14030</name>
</gene>
<protein>
    <recommendedName>
        <fullName evidence="8">TonB-dependent receptor plug domain-containing protein</fullName>
    </recommendedName>
</protein>
<reference evidence="9 10" key="1">
    <citation type="submission" date="2019-07" db="EMBL/GenBank/DDBJ databases">
        <title>Diversity of Bacteria from Kongsfjorden, Arctic.</title>
        <authorList>
            <person name="Yu Y."/>
        </authorList>
    </citation>
    <scope>NUCLEOTIDE SEQUENCE [LARGE SCALE GENOMIC DNA]</scope>
    <source>
        <strain evidence="9 10">SM1927</strain>
    </source>
</reference>
<feature type="domain" description="TonB-dependent receptor plug" evidence="8">
    <location>
        <begin position="82"/>
        <end position="205"/>
    </location>
</feature>
<dbReference type="EMBL" id="VNFF01000013">
    <property type="protein sequence ID" value="TVU82151.1"/>
    <property type="molecule type" value="Genomic_DNA"/>
</dbReference>
<evidence type="ECO:0000256" key="1">
    <source>
        <dbReference type="ARBA" id="ARBA00004571"/>
    </source>
</evidence>
<evidence type="ECO:0000256" key="5">
    <source>
        <dbReference type="ARBA" id="ARBA00023136"/>
    </source>
</evidence>
<keyword evidence="10" id="KW-1185">Reference proteome</keyword>
<evidence type="ECO:0000256" key="4">
    <source>
        <dbReference type="ARBA" id="ARBA00022692"/>
    </source>
</evidence>
<dbReference type="Gene3D" id="2.170.130.10">
    <property type="entry name" value="TonB-dependent receptor, plug domain"/>
    <property type="match status" value="1"/>
</dbReference>
<dbReference type="PROSITE" id="PS52016">
    <property type="entry name" value="TONB_DEPENDENT_REC_3"/>
    <property type="match status" value="1"/>
</dbReference>
<sequence>MMTLTLILWMRLVSKMNIRYFTFGLLSIMLSTPVSSAEPSEQLEKEITKSRYETCEKKEPDCIKNIEVIEVRGQQPNPISVSSQGVYTLNRKMIEDYRFGNGNLNDLLGILPGVQYGEAAYSAEQVSNIKPSEVSISGTEGKATAYLIDGVSNNSNLNNQLGNTDRNLLQDVSGHSQELFLNLDLVESIEVYDSNIPAKYGNFNGGLVQAQTRKARDEVSLGISYRQTADDWVDYHNFYAPDFDGSDTLDNAVFQKRSFSTHIAAPLTDKLGVIAQFQYLKSQESLEQLGHLRLQEQTNYNGMVKFDYAVTTNDDISFNYLYAPYEGNYFDVNAINSDYTVKGGGSTAILTWQANRHWGYMDSQISWRSSRNSKDASSAWYNWINIPGKNWGDYDGSMTSNEGGFGDITKTQETYTAKQDFELPLGEVLFADSQLSLGYAIDHQVSVFDRLENATIYNGAIVSPMIDCAGYQIDCVETVFNQPIADIEAELGRPLDLSNGDDFLLYQSNISQTGQYFQYRQTTPKARAEASVNNFSAYVENEFEWQQYSLTIGARYDYNDFFENHNVAPRLRGSISLFENTGKFIFGANRYYASDAINYKLNEAMVPTFTEVRAIYQHRPQQWQAELSNRGYRYVYKDLKTPYSDELSAVYRHQVLGGTLELKWLYREQHESINRVKGTNELGEAILYGANSGSSEYQRLSLSWMATFDTQHVEFNVSHASNTTSAEQFDGSTQTYVNSTDYFLNFSYDDNELVYIRGDNYDLNSRENDSTYNLMTRHDMELEKQDFNRPIIANLSWGGRFDNWQLSAYARFNGEQDAIYATGTTQSIKEATSICDGCSPNRREYPVYRIEKRPSFWLLSGSVKYTLAVARDYRVTLSFEGENILNKRTYQVSPYSTGVELGRRFWLGLQLDY</sequence>
<dbReference type="InterPro" id="IPR037066">
    <property type="entry name" value="Plug_dom_sf"/>
</dbReference>
<evidence type="ECO:0000313" key="10">
    <source>
        <dbReference type="Proteomes" id="UP000317938"/>
    </source>
</evidence>
<comment type="subcellular location">
    <subcellularLocation>
        <location evidence="1 7">Cell outer membrane</location>
        <topology evidence="1 7">Multi-pass membrane protein</topology>
    </subcellularLocation>
</comment>
<dbReference type="Proteomes" id="UP000317938">
    <property type="component" value="Unassembled WGS sequence"/>
</dbReference>
<dbReference type="SUPFAM" id="SSF56935">
    <property type="entry name" value="Porins"/>
    <property type="match status" value="1"/>
</dbReference>
<evidence type="ECO:0000259" key="8">
    <source>
        <dbReference type="Pfam" id="PF07715"/>
    </source>
</evidence>
<keyword evidence="5 7" id="KW-0472">Membrane</keyword>
<keyword evidence="4 7" id="KW-0812">Transmembrane</keyword>
<evidence type="ECO:0000256" key="7">
    <source>
        <dbReference type="PROSITE-ProRule" id="PRU01360"/>
    </source>
</evidence>
<keyword evidence="2 7" id="KW-0813">Transport</keyword>
<name>A0ABY3FBF0_9GAMM</name>
<keyword evidence="6 7" id="KW-0998">Cell outer membrane</keyword>
<evidence type="ECO:0000313" key="9">
    <source>
        <dbReference type="EMBL" id="TVU82151.1"/>
    </source>
</evidence>
<dbReference type="InterPro" id="IPR036942">
    <property type="entry name" value="Beta-barrel_TonB_sf"/>
</dbReference>
<comment type="similarity">
    <text evidence="7">Belongs to the TonB-dependent receptor family.</text>
</comment>
<proteinExistence type="inferred from homology"/>
<comment type="caution">
    <text evidence="9">The sequence shown here is derived from an EMBL/GenBank/DDBJ whole genome shotgun (WGS) entry which is preliminary data.</text>
</comment>
<accession>A0ABY3FBF0</accession>
<keyword evidence="3 7" id="KW-1134">Transmembrane beta strand</keyword>